<sequence>MANDETPKHTDAEYYGFFMTGLFGLIDDGSLSGYSGEGVVLLCKARDLFWEEFQSRHPDAWRRE</sequence>
<dbReference type="EMBL" id="CP059319">
    <property type="protein sequence ID" value="QTH19820.1"/>
    <property type="molecule type" value="Genomic_DNA"/>
</dbReference>
<reference evidence="1" key="2">
    <citation type="submission" date="2021-04" db="EMBL/GenBank/DDBJ databases">
        <title>Isolation and genomic analysis of the ibuprofen-degrading bacterium Sphingomonas strain MPO218.</title>
        <authorList>
            <person name="Aulestia M."/>
            <person name="Flores A."/>
            <person name="Mangas E.L."/>
            <person name="Perez-Pulido A.J."/>
            <person name="Santero E."/>
            <person name="Camacho E.M."/>
        </authorList>
    </citation>
    <scope>NUCLEOTIDE SEQUENCE</scope>
    <source>
        <strain evidence="1">MPO218</strain>
    </source>
</reference>
<evidence type="ECO:0000313" key="2">
    <source>
        <dbReference type="Proteomes" id="UP000664914"/>
    </source>
</evidence>
<dbReference type="Proteomes" id="UP000664914">
    <property type="component" value="Chromosome"/>
</dbReference>
<evidence type="ECO:0000313" key="1">
    <source>
        <dbReference type="EMBL" id="QTH19820.1"/>
    </source>
</evidence>
<dbReference type="AlphaFoldDB" id="A0A975CXX6"/>
<dbReference type="RefSeq" id="WP_208631776.1">
    <property type="nucleotide sequence ID" value="NZ_CP059319.1"/>
</dbReference>
<gene>
    <name evidence="1" type="ORF">HRJ34_15765</name>
</gene>
<name>A0A975CXX6_9SPHN</name>
<protein>
    <submittedName>
        <fullName evidence="1">Uncharacterized protein</fullName>
    </submittedName>
</protein>
<accession>A0A975CXX6</accession>
<organism evidence="1 2">
    <name type="scientific">Rhizorhabdus wittichii</name>
    <dbReference type="NCBI Taxonomy" id="160791"/>
    <lineage>
        <taxon>Bacteria</taxon>
        <taxon>Pseudomonadati</taxon>
        <taxon>Pseudomonadota</taxon>
        <taxon>Alphaproteobacteria</taxon>
        <taxon>Sphingomonadales</taxon>
        <taxon>Sphingomonadaceae</taxon>
        <taxon>Rhizorhabdus</taxon>
    </lineage>
</organism>
<proteinExistence type="predicted"/>
<reference evidence="1" key="1">
    <citation type="submission" date="2020-07" db="EMBL/GenBank/DDBJ databases">
        <authorList>
            <person name="Camacho E."/>
        </authorList>
    </citation>
    <scope>NUCLEOTIDE SEQUENCE</scope>
    <source>
        <strain evidence="1">MPO218</strain>
    </source>
</reference>